<name>A0A0A9HWX2_ARUDO</name>
<organism evidence="1">
    <name type="scientific">Arundo donax</name>
    <name type="common">Giant reed</name>
    <name type="synonym">Donax arundinaceus</name>
    <dbReference type="NCBI Taxonomy" id="35708"/>
    <lineage>
        <taxon>Eukaryota</taxon>
        <taxon>Viridiplantae</taxon>
        <taxon>Streptophyta</taxon>
        <taxon>Embryophyta</taxon>
        <taxon>Tracheophyta</taxon>
        <taxon>Spermatophyta</taxon>
        <taxon>Magnoliopsida</taxon>
        <taxon>Liliopsida</taxon>
        <taxon>Poales</taxon>
        <taxon>Poaceae</taxon>
        <taxon>PACMAD clade</taxon>
        <taxon>Arundinoideae</taxon>
        <taxon>Arundineae</taxon>
        <taxon>Arundo</taxon>
    </lineage>
</organism>
<dbReference type="EMBL" id="GBRH01160493">
    <property type="protein sequence ID" value="JAE37403.1"/>
    <property type="molecule type" value="Transcribed_RNA"/>
</dbReference>
<proteinExistence type="predicted"/>
<evidence type="ECO:0000313" key="1">
    <source>
        <dbReference type="EMBL" id="JAE37403.1"/>
    </source>
</evidence>
<reference evidence="1" key="1">
    <citation type="submission" date="2014-09" db="EMBL/GenBank/DDBJ databases">
        <authorList>
            <person name="Magalhaes I.L.F."/>
            <person name="Oliveira U."/>
            <person name="Santos F.R."/>
            <person name="Vidigal T.H.D.A."/>
            <person name="Brescovit A.D."/>
            <person name="Santos A.J."/>
        </authorList>
    </citation>
    <scope>NUCLEOTIDE SEQUENCE</scope>
    <source>
        <tissue evidence="1">Shoot tissue taken approximately 20 cm above the soil surface</tissue>
    </source>
</reference>
<reference evidence="1" key="2">
    <citation type="journal article" date="2015" name="Data Brief">
        <title>Shoot transcriptome of the giant reed, Arundo donax.</title>
        <authorList>
            <person name="Barrero R.A."/>
            <person name="Guerrero F.D."/>
            <person name="Moolhuijzen P."/>
            <person name="Goolsby J.A."/>
            <person name="Tidwell J."/>
            <person name="Bellgard S.E."/>
            <person name="Bellgard M.I."/>
        </authorList>
    </citation>
    <scope>NUCLEOTIDE SEQUENCE</scope>
    <source>
        <tissue evidence="1">Shoot tissue taken approximately 20 cm above the soil surface</tissue>
    </source>
</reference>
<accession>A0A0A9HWX2</accession>
<sequence>MLNHFFILISFKNISGRQRIHVDEVKQCLKNRRLHIFNSYDPYFILVTHGSIELCLEGRRPHCKHNTMGAENLTFNLESHIEPILPLQQFSKIIKEV</sequence>
<dbReference type="AlphaFoldDB" id="A0A0A9HWX2"/>
<protein>
    <submittedName>
        <fullName evidence="1">Uncharacterized protein</fullName>
    </submittedName>
</protein>